<gene>
    <name evidence="2" type="ORF">LXT13_26905</name>
</gene>
<protein>
    <submittedName>
        <fullName evidence="2">Asparagine synthase-related protein</fullName>
    </submittedName>
</protein>
<accession>A0ABS8Y1B8</accession>
<organism evidence="2 3">
    <name type="scientific">Pelomonas cellulosilytica</name>
    <dbReference type="NCBI Taxonomy" id="2906762"/>
    <lineage>
        <taxon>Bacteria</taxon>
        <taxon>Pseudomonadati</taxon>
        <taxon>Pseudomonadota</taxon>
        <taxon>Betaproteobacteria</taxon>
        <taxon>Burkholderiales</taxon>
        <taxon>Sphaerotilaceae</taxon>
        <taxon>Roseateles</taxon>
    </lineage>
</organism>
<sequence>MFRYIGFSWNVASETQGAMAERLAQALLERGPWHEAFQACGHRVYVTGNAHGVNDVYALPANQGVVLGRLFRRGASGAIQRGDICLTSAEAERIVHSEGRSLIEQFWGRYIAFLPSRIGEARVLRDPTGTLPCYQAEVEGVTIVLSWLEDLFCLSDLPIPAINWEAVAAHMVLFNVGGRQTLLNGITQVLPGELTSMAAGAPPPIRLWSAVDHARRASPVDPGEASRRLRDTLAECVQSWASCFDAIVLRLSGGLDSAIMLANLSPAATALDVVCLNYYATDTDTDERDYARLVAGHNGATLIERPLDEGFRLESVLDVARTPLPANYLGSMGTARTDAAVAAGHRAGAVFNGAGGDQLLYELRCTWPAADYLKLRGPDRGFLKATLDSAHLGSVSFWRALRQAFADRAYQGNPLEDAGRFVTLMQREAMASALKTAHQYIHPSLLEAQDLPIGKFHQLGMLAHPFEYYNHHLREASAHRVQPLMSQPLLEFCLATPTFVLTQGGRGRGLARGTFADRLRPEIANRSSKGGMNDYIATVLQRNLTFARQMLLEGQLAKRGLLDRDIVEAALAGRPGKACYVSEIHACIATEAWLQRASSASTCPI</sequence>
<dbReference type="Gene3D" id="3.40.50.620">
    <property type="entry name" value="HUPs"/>
    <property type="match status" value="1"/>
</dbReference>
<reference evidence="2 3" key="1">
    <citation type="submission" date="2021-12" db="EMBL/GenBank/DDBJ databases">
        <title>Genome seq of P8.</title>
        <authorList>
            <person name="Seo T."/>
        </authorList>
    </citation>
    <scope>NUCLEOTIDE SEQUENCE [LARGE SCALE GENOMIC DNA]</scope>
    <source>
        <strain evidence="2 3">P8</strain>
    </source>
</reference>
<dbReference type="InterPro" id="IPR014729">
    <property type="entry name" value="Rossmann-like_a/b/a_fold"/>
</dbReference>
<proteinExistence type="predicted"/>
<dbReference type="Pfam" id="PF00733">
    <property type="entry name" value="Asn_synthase"/>
    <property type="match status" value="1"/>
</dbReference>
<comment type="caution">
    <text evidence="2">The sequence shown here is derived from an EMBL/GenBank/DDBJ whole genome shotgun (WGS) entry which is preliminary data.</text>
</comment>
<evidence type="ECO:0000259" key="1">
    <source>
        <dbReference type="Pfam" id="PF00733"/>
    </source>
</evidence>
<evidence type="ECO:0000313" key="2">
    <source>
        <dbReference type="EMBL" id="MCE4558022.1"/>
    </source>
</evidence>
<evidence type="ECO:0000313" key="3">
    <source>
        <dbReference type="Proteomes" id="UP001200741"/>
    </source>
</evidence>
<keyword evidence="3" id="KW-1185">Reference proteome</keyword>
<dbReference type="Proteomes" id="UP001200741">
    <property type="component" value="Unassembled WGS sequence"/>
</dbReference>
<dbReference type="RefSeq" id="WP_233375419.1">
    <property type="nucleotide sequence ID" value="NZ_JAJTWU010000015.1"/>
</dbReference>
<name>A0ABS8Y1B8_9BURK</name>
<dbReference type="SUPFAM" id="SSF52402">
    <property type="entry name" value="Adenine nucleotide alpha hydrolases-like"/>
    <property type="match status" value="1"/>
</dbReference>
<feature type="domain" description="Asparagine synthetase" evidence="1">
    <location>
        <begin position="229"/>
        <end position="595"/>
    </location>
</feature>
<dbReference type="InterPro" id="IPR001962">
    <property type="entry name" value="Asn_synthase"/>
</dbReference>
<dbReference type="EMBL" id="JAJTWU010000015">
    <property type="protein sequence ID" value="MCE4558022.1"/>
    <property type="molecule type" value="Genomic_DNA"/>
</dbReference>